<sequence>MKGTSAVTAALAVSIFVLLPAAIHAQCNAKPAKEVAPKAIPNILNAYKAGWKLTAEINDEKEKSTFYLIEYYDPATKEGFLKFQEKDGEDLNLYYISTTREIFLYTGRECRVASLQSPPKPVDALIHEWSSWRGNTTILGPSALFVKAWMSQSKELYYQGNSDPIRGIGSLQWAACYPGDTEPTRVWFADVEASPGYGTSKSLPLRIKAAPQTIDIMMMQPYPYDVDEVFKIPMGKGCQRLTKDVPAPPNFSNLDLEFHVEMAFTNPTELGKDHYLSHLEIIRDQKDSLISVIGADWQSAERVIHSPIVNMQRIYDYGNGHVYSYVDSSGMVGCKIEAAKDVIPNIQLPDKSEINMLDTILPSYKALENASYLGIHQVRGMPTHTFELVTGPMPVRSGHLTHAVITYNFLVKDEIYDTSVNQRNLPVRVSMYAYAFGNDKQPYFYFFGNIHDITTDLRDLNVKMNVKNCYFEEDDSKFTWVQLGFPATEKILLLAANRGNIKRRFLAELQRATRLSPLRVPDILVDFTENMVYVTALILEHPAIPADYKEVPNKKIKEPEWSEGVITYEECLKTCSSKHYKECRAVSHCGSFCATTSKDISAPDVLENSVECNTYAKTEDSKSRNVVLTRDAIDDLEEAIERNEFKFVVEHLDTRMTIATLVAETIEFSTGGLRDMFGEKSSDRRHEHQLGGSVPKDFSNTAVGSSLKPSDSYAMHVGSFPLEDCADICRDREDCFAFSSCLVSKQCVISTESRWPRAADMELKSDCTVFSKTYQSSFEELPGICYSIGARKYVNVSMSSECAAMCLREKEFVCKAFDFCMLSRKGKPACRLQDKHILEVADPADLDRSNAEGCSHYTRKHINDYRKTRMTRLLGNAHTVIKKVSEAECARQCWEASFPCQQFDHCTGTQDLGKGDCLLFDAEAGPHGVVTSPICSSYEYTGNYDRPIARAAEALHSNAKATGLSFFMIFLGVGLGVLALFAYGFYKTRRAGPAAA</sequence>
<feature type="chain" id="PRO_5042894026" description="Apple domain-containing protein" evidence="2">
    <location>
        <begin position="26"/>
        <end position="996"/>
    </location>
</feature>
<dbReference type="EMBL" id="JARKHS020007283">
    <property type="protein sequence ID" value="KAK8781817.1"/>
    <property type="molecule type" value="Genomic_DNA"/>
</dbReference>
<feature type="transmembrane region" description="Helical" evidence="1">
    <location>
        <begin position="964"/>
        <end position="986"/>
    </location>
</feature>
<gene>
    <name evidence="4" type="ORF">V5799_016831</name>
</gene>
<dbReference type="PANTHER" id="PTHR36902">
    <property type="entry name" value="ENRICHED IN SURFACE-LABELED PROTEOME PROTEIN 9"/>
    <property type="match status" value="1"/>
</dbReference>
<keyword evidence="1" id="KW-0472">Membrane</keyword>
<evidence type="ECO:0000256" key="2">
    <source>
        <dbReference type="SAM" id="SignalP"/>
    </source>
</evidence>
<organism evidence="4 5">
    <name type="scientific">Amblyomma americanum</name>
    <name type="common">Lone star tick</name>
    <dbReference type="NCBI Taxonomy" id="6943"/>
    <lineage>
        <taxon>Eukaryota</taxon>
        <taxon>Metazoa</taxon>
        <taxon>Ecdysozoa</taxon>
        <taxon>Arthropoda</taxon>
        <taxon>Chelicerata</taxon>
        <taxon>Arachnida</taxon>
        <taxon>Acari</taxon>
        <taxon>Parasitiformes</taxon>
        <taxon>Ixodida</taxon>
        <taxon>Ixodoidea</taxon>
        <taxon>Ixodidae</taxon>
        <taxon>Amblyomminae</taxon>
        <taxon>Amblyomma</taxon>
    </lineage>
</organism>
<dbReference type="Pfam" id="PF25898">
    <property type="entry name" value="LolA_2nd_metazoa"/>
    <property type="match status" value="1"/>
</dbReference>
<dbReference type="PANTHER" id="PTHR36902:SF1">
    <property type="entry name" value="ENRICHED IN SURFACE-LABELED PROTEOME PROTEIN 9"/>
    <property type="match status" value="1"/>
</dbReference>
<keyword evidence="5" id="KW-1185">Reference proteome</keyword>
<name>A0AAQ4F3Z3_AMBAM</name>
<keyword evidence="1" id="KW-0812">Transmembrane</keyword>
<keyword evidence="2" id="KW-0732">Signal</keyword>
<reference evidence="4 5" key="1">
    <citation type="journal article" date="2023" name="Arcadia Sci">
        <title>De novo assembly of a long-read Amblyomma americanum tick genome.</title>
        <authorList>
            <person name="Chou S."/>
            <person name="Poskanzer K.E."/>
            <person name="Rollins M."/>
            <person name="Thuy-Boun P.S."/>
        </authorList>
    </citation>
    <scope>NUCLEOTIDE SEQUENCE [LARGE SCALE GENOMIC DNA]</scope>
    <source>
        <strain evidence="4">F_SG_1</strain>
        <tissue evidence="4">Salivary glands</tissue>
    </source>
</reference>
<evidence type="ECO:0000256" key="1">
    <source>
        <dbReference type="SAM" id="Phobius"/>
    </source>
</evidence>
<dbReference type="SMART" id="SM00473">
    <property type="entry name" value="PAN_AP"/>
    <property type="match status" value="3"/>
</dbReference>
<dbReference type="Proteomes" id="UP001321473">
    <property type="component" value="Unassembled WGS sequence"/>
</dbReference>
<accession>A0AAQ4F3Z3</accession>
<feature type="domain" description="Apple" evidence="3">
    <location>
        <begin position="767"/>
        <end position="861"/>
    </location>
</feature>
<evidence type="ECO:0000313" key="5">
    <source>
        <dbReference type="Proteomes" id="UP001321473"/>
    </source>
</evidence>
<dbReference type="SUPFAM" id="SSF57414">
    <property type="entry name" value="Hairpin loop containing domain-like"/>
    <property type="match status" value="1"/>
</dbReference>
<dbReference type="CDD" id="cd01099">
    <property type="entry name" value="PAN_AP_HGF"/>
    <property type="match status" value="1"/>
</dbReference>
<dbReference type="AlphaFoldDB" id="A0AAQ4F3Z3"/>
<dbReference type="InterPro" id="IPR058831">
    <property type="entry name" value="LolA-like_dom_2nd"/>
</dbReference>
<feature type="signal peptide" evidence="2">
    <location>
        <begin position="1"/>
        <end position="25"/>
    </location>
</feature>
<evidence type="ECO:0000313" key="4">
    <source>
        <dbReference type="EMBL" id="KAK8781817.1"/>
    </source>
</evidence>
<keyword evidence="1" id="KW-1133">Transmembrane helix</keyword>
<dbReference type="Gene3D" id="3.50.4.10">
    <property type="entry name" value="Hepatocyte Growth Factor"/>
    <property type="match status" value="2"/>
</dbReference>
<protein>
    <recommendedName>
        <fullName evidence="3">Apple domain-containing protein</fullName>
    </recommendedName>
</protein>
<evidence type="ECO:0000259" key="3">
    <source>
        <dbReference type="PROSITE" id="PS50948"/>
    </source>
</evidence>
<dbReference type="InterPro" id="IPR003609">
    <property type="entry name" value="Pan_app"/>
</dbReference>
<dbReference type="PROSITE" id="PS50948">
    <property type="entry name" value="PAN"/>
    <property type="match status" value="1"/>
</dbReference>
<proteinExistence type="predicted"/>
<comment type="caution">
    <text evidence="4">The sequence shown here is derived from an EMBL/GenBank/DDBJ whole genome shotgun (WGS) entry which is preliminary data.</text>
</comment>